<accession>U9URF1</accession>
<sequence>MGNPMESQFVVVVRKHKSVYGFKKATLKEAKDIFQNIVHWETQFRERKVVFQSSGDMIDGYYYNDQDYYEFENDENENEAEEIESPFDDYMIFTIKKNIMKAYKVLYV</sequence>
<dbReference type="HOGENOM" id="CLU_2198318_0_0_1"/>
<organism evidence="1">
    <name type="scientific">Rhizophagus irregularis (strain DAOM 181602 / DAOM 197198 / MUCL 43194)</name>
    <name type="common">Arbuscular mycorrhizal fungus</name>
    <name type="synonym">Glomus intraradices</name>
    <dbReference type="NCBI Taxonomy" id="747089"/>
    <lineage>
        <taxon>Eukaryota</taxon>
        <taxon>Fungi</taxon>
        <taxon>Fungi incertae sedis</taxon>
        <taxon>Mucoromycota</taxon>
        <taxon>Glomeromycotina</taxon>
        <taxon>Glomeromycetes</taxon>
        <taxon>Glomerales</taxon>
        <taxon>Glomeraceae</taxon>
        <taxon>Rhizophagus</taxon>
    </lineage>
</organism>
<gene>
    <name evidence="1" type="ORF">GLOINDRAFT_92043</name>
</gene>
<proteinExistence type="predicted"/>
<reference evidence="1" key="1">
    <citation type="submission" date="2013-07" db="EMBL/GenBank/DDBJ databases">
        <title>The genome of an arbuscular mycorrhizal fungus provides insights into the evolution of the oldest plant symbiosis.</title>
        <authorList>
            <consortium name="DOE Joint Genome Institute"/>
            <person name="Tisserant E."/>
            <person name="Malbreil M."/>
            <person name="Kuo A."/>
            <person name="Kohler A."/>
            <person name="Symeonidi A."/>
            <person name="Balestrini R."/>
            <person name="Charron P."/>
            <person name="Duensing N."/>
            <person name="Frei-dit-Frey N."/>
            <person name="Gianinazzi-Pearson V."/>
            <person name="Gilbert B."/>
            <person name="Handa Y."/>
            <person name="Hijri M."/>
            <person name="Kaul R."/>
            <person name="Kawaguchi M."/>
            <person name="Krajinski F."/>
            <person name="Lammers P."/>
            <person name="Lapierre D."/>
            <person name="Masclaux F.G."/>
            <person name="Murat C."/>
            <person name="Morin E."/>
            <person name="Ndikumana S."/>
            <person name="Pagni M."/>
            <person name="Petitpierre D."/>
            <person name="Requena N."/>
            <person name="Rosikiewicz P."/>
            <person name="Riley R."/>
            <person name="Saito K."/>
            <person name="San Clemente H."/>
            <person name="Shapiro H."/>
            <person name="van Tuinen D."/>
            <person name="Becard G."/>
            <person name="Bonfante P."/>
            <person name="Paszkowski U."/>
            <person name="Shachar-Hill Y."/>
            <person name="Young J.P."/>
            <person name="Sanders I.R."/>
            <person name="Henrissat B."/>
            <person name="Rensing S.A."/>
            <person name="Grigoriev I.V."/>
            <person name="Corradi N."/>
            <person name="Roux C."/>
            <person name="Martin F."/>
        </authorList>
    </citation>
    <scope>NUCLEOTIDE SEQUENCE</scope>
    <source>
        <strain evidence="1">DAOM 197198</strain>
    </source>
</reference>
<dbReference type="EMBL" id="KI276710">
    <property type="protein sequence ID" value="ESA21123.1"/>
    <property type="molecule type" value="Genomic_DNA"/>
</dbReference>
<name>U9URF1_RHIID</name>
<evidence type="ECO:0000313" key="1">
    <source>
        <dbReference type="EMBL" id="ESA21123.1"/>
    </source>
</evidence>
<dbReference type="AlphaFoldDB" id="U9URF1"/>
<protein>
    <submittedName>
        <fullName evidence="1">Uncharacterized protein</fullName>
    </submittedName>
</protein>